<feature type="region of interest" description="Disordered" evidence="1">
    <location>
        <begin position="1"/>
        <end position="57"/>
    </location>
</feature>
<reference evidence="2 3" key="1">
    <citation type="submission" date="2021-05" db="EMBL/GenBank/DDBJ databases">
        <authorList>
            <person name="Zhang Z.D."/>
            <person name="Osman G."/>
        </authorList>
    </citation>
    <scope>NUCLEOTIDE SEQUENCE [LARGE SCALE GENOMIC DNA]</scope>
    <source>
        <strain evidence="2 3">KCTC 32217</strain>
    </source>
</reference>
<keyword evidence="3" id="KW-1185">Reference proteome</keyword>
<proteinExistence type="predicted"/>
<dbReference type="AlphaFoldDB" id="A0AAP2CH03"/>
<evidence type="ECO:0000256" key="1">
    <source>
        <dbReference type="SAM" id="MobiDB-lite"/>
    </source>
</evidence>
<name>A0AAP2CH03_9BACT</name>
<dbReference type="EMBL" id="JAHCMY010000002">
    <property type="protein sequence ID" value="MBS9523424.1"/>
    <property type="molecule type" value="Genomic_DNA"/>
</dbReference>
<organism evidence="2 3">
    <name type="scientific">Litoribacter ruber</name>
    <dbReference type="NCBI Taxonomy" id="702568"/>
    <lineage>
        <taxon>Bacteria</taxon>
        <taxon>Pseudomonadati</taxon>
        <taxon>Bacteroidota</taxon>
        <taxon>Cytophagia</taxon>
        <taxon>Cytophagales</taxon>
        <taxon>Cyclobacteriaceae</taxon>
        <taxon>Litoribacter</taxon>
    </lineage>
</organism>
<dbReference type="Proteomes" id="UP001319104">
    <property type="component" value="Unassembled WGS sequence"/>
</dbReference>
<dbReference type="RefSeq" id="WP_213944317.1">
    <property type="nucleotide sequence ID" value="NZ_JAHBGI010000011.1"/>
</dbReference>
<evidence type="ECO:0000313" key="3">
    <source>
        <dbReference type="Proteomes" id="UP001319104"/>
    </source>
</evidence>
<feature type="compositionally biased region" description="Basic and acidic residues" evidence="1">
    <location>
        <begin position="1"/>
        <end position="14"/>
    </location>
</feature>
<comment type="caution">
    <text evidence="2">The sequence shown here is derived from an EMBL/GenBank/DDBJ whole genome shotgun (WGS) entry which is preliminary data.</text>
</comment>
<evidence type="ECO:0000313" key="2">
    <source>
        <dbReference type="EMBL" id="MBS9523424.1"/>
    </source>
</evidence>
<sequence>MDKKNVKQDMPKEDLAEEWDFSEGFGGLPDDADLTGNIGCASGRRKGKAEKDSEDKV</sequence>
<gene>
    <name evidence="2" type="ORF">KI659_05260</name>
</gene>
<protein>
    <submittedName>
        <fullName evidence="2">Uncharacterized protein</fullName>
    </submittedName>
</protein>
<accession>A0AAP2CH03</accession>